<comment type="cofactor">
    <cofactor evidence="1 7">
        <name>pyridoxal 5'-phosphate</name>
        <dbReference type="ChEBI" id="CHEBI:597326"/>
    </cofactor>
</comment>
<dbReference type="PANTHER" id="PTHR11468">
    <property type="entry name" value="GLYCOGEN PHOSPHORYLASE"/>
    <property type="match status" value="1"/>
</dbReference>
<name>A0ABQ8YSG4_9EUKA</name>
<keyword evidence="3 7" id="KW-0328">Glycosyltransferase</keyword>
<evidence type="ECO:0000256" key="8">
    <source>
        <dbReference type="SAM" id="Coils"/>
    </source>
</evidence>
<dbReference type="PANTHER" id="PTHR11468:SF3">
    <property type="entry name" value="GLYCOGEN PHOSPHORYLASE, LIVER FORM"/>
    <property type="match status" value="1"/>
</dbReference>
<accession>A0ABQ8YSG4</accession>
<dbReference type="PIRSF" id="PIRSF000460">
    <property type="entry name" value="Pprylas_GlgP"/>
    <property type="match status" value="1"/>
</dbReference>
<evidence type="ECO:0000256" key="4">
    <source>
        <dbReference type="ARBA" id="ARBA00022679"/>
    </source>
</evidence>
<keyword evidence="4 7" id="KW-0808">Transferase</keyword>
<dbReference type="InterPro" id="IPR011833">
    <property type="entry name" value="Glycg_phsphrylas"/>
</dbReference>
<evidence type="ECO:0000256" key="5">
    <source>
        <dbReference type="ARBA" id="ARBA00022898"/>
    </source>
</evidence>
<evidence type="ECO:0000256" key="2">
    <source>
        <dbReference type="ARBA" id="ARBA00006047"/>
    </source>
</evidence>
<keyword evidence="6 7" id="KW-0119">Carbohydrate metabolism</keyword>
<evidence type="ECO:0000256" key="3">
    <source>
        <dbReference type="ARBA" id="ARBA00022676"/>
    </source>
</evidence>
<dbReference type="InterPro" id="IPR000811">
    <property type="entry name" value="Glyco_trans_35"/>
</dbReference>
<keyword evidence="8" id="KW-0175">Coiled coil</keyword>
<dbReference type="InterPro" id="IPR035090">
    <property type="entry name" value="Pyridoxal_P_attach_site"/>
</dbReference>
<dbReference type="EC" id="2.4.1.1" evidence="7"/>
<comment type="similarity">
    <text evidence="2 7">Belongs to the glycogen phosphorylase family.</text>
</comment>
<gene>
    <name evidence="9" type="ORF">M0813_18893</name>
</gene>
<dbReference type="PROSITE" id="PS00102">
    <property type="entry name" value="PHOSPHORYLASE"/>
    <property type="match status" value="1"/>
</dbReference>
<dbReference type="CDD" id="cd04300">
    <property type="entry name" value="GT35_Glycogen_Phosphorylase"/>
    <property type="match status" value="1"/>
</dbReference>
<dbReference type="NCBIfam" id="TIGR02093">
    <property type="entry name" value="P_ylase"/>
    <property type="match status" value="1"/>
</dbReference>
<protein>
    <recommendedName>
        <fullName evidence="7">Alpha-1,4 glucan phosphorylase</fullName>
        <ecNumber evidence="7">2.4.1.1</ecNumber>
    </recommendedName>
</protein>
<evidence type="ECO:0000256" key="6">
    <source>
        <dbReference type="ARBA" id="ARBA00023277"/>
    </source>
</evidence>
<dbReference type="Pfam" id="PF00343">
    <property type="entry name" value="Phosphorylase"/>
    <property type="match status" value="1"/>
</dbReference>
<reference evidence="9" key="1">
    <citation type="submission" date="2022-08" db="EMBL/GenBank/DDBJ databases">
        <title>Novel sulfate-reducing endosymbionts in the free-living metamonad Anaeramoeba.</title>
        <authorList>
            <person name="Jerlstrom-Hultqvist J."/>
            <person name="Cepicka I."/>
            <person name="Gallot-Lavallee L."/>
            <person name="Salas-Leiva D."/>
            <person name="Curtis B.A."/>
            <person name="Zahonova K."/>
            <person name="Pipaliya S."/>
            <person name="Dacks J."/>
            <person name="Roger A.J."/>
        </authorList>
    </citation>
    <scope>NUCLEOTIDE SEQUENCE</scope>
    <source>
        <strain evidence="9">Schooner1</strain>
    </source>
</reference>
<feature type="coiled-coil region" evidence="8">
    <location>
        <begin position="88"/>
        <end position="115"/>
    </location>
</feature>
<sequence length="1006" mass="117078">MTFQLSYLQNYFSAKYPPTNFSTNFIRRNFISIKKSIDSTKSKKYDENNFSNLSVKQFNPKKALNKFVISNLDTDKSFFSTFSSNRINHDVTTNINEKQKQINKLVQDLEDQQKYPIDEKPFLIKDLITPYLHSDYQNLQKQIAYHLEYTLPRNSKKLETFGTYLATSYTIRDRLLQLSHDTQKLYNEKKVKQACYISIEYLMGRFLRNAVLNLNLEEKYEQALAGLGYAMEDIYDEEQDPALGNGGLGRLAACFLDTLATHNYPAWGYGLKYNYGLFKQSIGKEGEQVEKTDVWLDFPYPFMIEDHFIRYPIGFYGSIETYVDEETKGTRFKWKPSEYVIAQANDILIPGYGTDNTNTLRLWSCRPIEKLDFDKFSLGDFKGASVQRINAENITNILYPNDNEIAGKELRFKQQYFLVAATLHDIIRRLKEQKRTIYELPDFVAIQLNDTHPTLAIPELLRILLDEEKLTWDEAWGITERTFSYTNHTILPEALEKWPVKLMSHLLPRHMQLIEAINWKFLEKIRKIENDKGQLTKRMSLIENSRDTLVRMAWLSVVGSHKVNGVSDIHTNILKNDVFQDFHNYYPNKFVNVTNGVTPRRWLHACNPKLSELITDTLKSNDWIYDLSHLSKLREYADNEEYQLKWAAIKQYNKKKLQRYIKKELNIEIGCEDVIYDIQIKRIHEYKRQLMNVLASIHFYLKLKKMSKEEKKKVQRRVSFIAGKAAPGYIVAKKIIKLINCVSKVINNDPEIGDLFKVIFIPNYSVTLAELLIPASDVSEHISTPGCEASGTSNMKFVLNGGLILGTYDGANLEIMENSGEENVFAFGITAKEVPQIKQNNIEKGAWHLMPKELQDILGIIEEGTFGDPEDFHGLLEELKGVDRYITGNDFIPYIKALDDVMSTYQNHQKWWRMSILGCAGSGWLSSDRTIKEYAEKIWDIQPCPLPKFESENQLGLNNSFCTIENYNQSKKNDIKKLLENQNVNDKFRRVYKIMYQLEEQFNKDN</sequence>
<evidence type="ECO:0000313" key="9">
    <source>
        <dbReference type="EMBL" id="KAJ6247364.1"/>
    </source>
</evidence>
<evidence type="ECO:0000313" key="10">
    <source>
        <dbReference type="Proteomes" id="UP001150062"/>
    </source>
</evidence>
<evidence type="ECO:0000256" key="1">
    <source>
        <dbReference type="ARBA" id="ARBA00001933"/>
    </source>
</evidence>
<dbReference type="Proteomes" id="UP001150062">
    <property type="component" value="Unassembled WGS sequence"/>
</dbReference>
<proteinExistence type="inferred from homology"/>
<dbReference type="Gene3D" id="3.40.50.2000">
    <property type="entry name" value="Glycogen Phosphorylase B"/>
    <property type="match status" value="2"/>
</dbReference>
<keyword evidence="5 7" id="KW-0663">Pyridoxal phosphate</keyword>
<organism evidence="9 10">
    <name type="scientific">Anaeramoeba flamelloides</name>
    <dbReference type="NCBI Taxonomy" id="1746091"/>
    <lineage>
        <taxon>Eukaryota</taxon>
        <taxon>Metamonada</taxon>
        <taxon>Anaeramoebidae</taxon>
        <taxon>Anaeramoeba</taxon>
    </lineage>
</organism>
<keyword evidence="10" id="KW-1185">Reference proteome</keyword>
<dbReference type="EMBL" id="JAOAOG010000127">
    <property type="protein sequence ID" value="KAJ6247364.1"/>
    <property type="molecule type" value="Genomic_DNA"/>
</dbReference>
<evidence type="ECO:0000256" key="7">
    <source>
        <dbReference type="RuleBase" id="RU000587"/>
    </source>
</evidence>
<comment type="function">
    <text evidence="7">Allosteric enzyme that catalyzes the rate-limiting step in glycogen catabolism, the phosphorolytic cleavage of glycogen to produce glucose-1-phosphate, and plays a central role in maintaining cellular and organismal glucose homeostasis.</text>
</comment>
<comment type="catalytic activity">
    <reaction evidence="7">
        <text>[(1-&gt;4)-alpha-D-glucosyl](n) + phosphate = [(1-&gt;4)-alpha-D-glucosyl](n-1) + alpha-D-glucose 1-phosphate</text>
        <dbReference type="Rhea" id="RHEA:41732"/>
        <dbReference type="Rhea" id="RHEA-COMP:9584"/>
        <dbReference type="Rhea" id="RHEA-COMP:9586"/>
        <dbReference type="ChEBI" id="CHEBI:15444"/>
        <dbReference type="ChEBI" id="CHEBI:43474"/>
        <dbReference type="ChEBI" id="CHEBI:58601"/>
        <dbReference type="EC" id="2.4.1.1"/>
    </reaction>
</comment>
<dbReference type="SUPFAM" id="SSF53756">
    <property type="entry name" value="UDP-Glycosyltransferase/glycogen phosphorylase"/>
    <property type="match status" value="1"/>
</dbReference>
<comment type="caution">
    <text evidence="9">The sequence shown here is derived from an EMBL/GenBank/DDBJ whole genome shotgun (WGS) entry which is preliminary data.</text>
</comment>